<dbReference type="Proteomes" id="UP001550628">
    <property type="component" value="Unassembled WGS sequence"/>
</dbReference>
<dbReference type="RefSeq" id="WP_356953616.1">
    <property type="nucleotide sequence ID" value="NZ_JBEYBD010000001.1"/>
</dbReference>
<evidence type="ECO:0000313" key="3">
    <source>
        <dbReference type="Proteomes" id="UP001550628"/>
    </source>
</evidence>
<evidence type="ECO:0000313" key="2">
    <source>
        <dbReference type="EMBL" id="MEU1951538.1"/>
    </source>
</evidence>
<organism evidence="2 3">
    <name type="scientific">Nocardia rhamnosiphila</name>
    <dbReference type="NCBI Taxonomy" id="426716"/>
    <lineage>
        <taxon>Bacteria</taxon>
        <taxon>Bacillati</taxon>
        <taxon>Actinomycetota</taxon>
        <taxon>Actinomycetes</taxon>
        <taxon>Mycobacteriales</taxon>
        <taxon>Nocardiaceae</taxon>
        <taxon>Nocardia</taxon>
    </lineage>
</organism>
<dbReference type="EMBL" id="JBEYBF010000003">
    <property type="protein sequence ID" value="MEU1951538.1"/>
    <property type="molecule type" value="Genomic_DNA"/>
</dbReference>
<reference evidence="2 3" key="1">
    <citation type="submission" date="2024-06" db="EMBL/GenBank/DDBJ databases">
        <title>The Natural Products Discovery Center: Release of the First 8490 Sequenced Strains for Exploring Actinobacteria Biosynthetic Diversity.</title>
        <authorList>
            <person name="Kalkreuter E."/>
            <person name="Kautsar S.A."/>
            <person name="Yang D."/>
            <person name="Bader C.D."/>
            <person name="Teijaro C.N."/>
            <person name="Fluegel L."/>
            <person name="Davis C.M."/>
            <person name="Simpson J.R."/>
            <person name="Lauterbach L."/>
            <person name="Steele A.D."/>
            <person name="Gui C."/>
            <person name="Meng S."/>
            <person name="Li G."/>
            <person name="Viehrig K."/>
            <person name="Ye F."/>
            <person name="Su P."/>
            <person name="Kiefer A.F."/>
            <person name="Nichols A."/>
            <person name="Cepeda A.J."/>
            <person name="Yan W."/>
            <person name="Fan B."/>
            <person name="Jiang Y."/>
            <person name="Adhikari A."/>
            <person name="Zheng C.-J."/>
            <person name="Schuster L."/>
            <person name="Cowan T.M."/>
            <person name="Smanski M.J."/>
            <person name="Chevrette M.G."/>
            <person name="De Carvalho L.P.S."/>
            <person name="Shen B."/>
        </authorList>
    </citation>
    <scope>NUCLEOTIDE SEQUENCE [LARGE SCALE GENOMIC DNA]</scope>
    <source>
        <strain evidence="2 3">NPDC019708</strain>
    </source>
</reference>
<feature type="domain" description="RsbT co-antagonist protein RsbRD N-terminal" evidence="1">
    <location>
        <begin position="18"/>
        <end position="143"/>
    </location>
</feature>
<gene>
    <name evidence="2" type="ORF">ABZ510_06720</name>
</gene>
<protein>
    <submittedName>
        <fullName evidence="2">Transcriptional regulator</fullName>
    </submittedName>
</protein>
<name>A0ABV2WKY7_9NOCA</name>
<keyword evidence="3" id="KW-1185">Reference proteome</keyword>
<comment type="caution">
    <text evidence="2">The sequence shown here is derived from an EMBL/GenBank/DDBJ whole genome shotgun (WGS) entry which is preliminary data.</text>
</comment>
<evidence type="ECO:0000259" key="1">
    <source>
        <dbReference type="Pfam" id="PF14361"/>
    </source>
</evidence>
<accession>A0ABV2WKY7</accession>
<sequence>MVGSRADSGSTDLETELVAHLRRPDRFGGTADVGTTVRRCLADIAEVLAPEPAAPAVAPPAVVAAAARWAREGVALETVLTACHECARDALEFLAERIAAAALRAEAMVDGARLLVRVVEVVSTAAAAAYLDEHRVVAREHQTSAQTMVAALLSGHGVSALAKRSGFRVAPAYQVVALALPPHAEERAGGPEAVSAARRKLRRVQAALGTPLGSRSLSLLRADGGTVLIPLETDRSGPGGRTAAGLMSAEVLQLVAEAAEVRPTATIAVGATAEVPELAGRTHDVLDRLRTSGQPPGLYRITGDATAEQDDALADALRVHRLPRPVAAPGPRAGRGTPGAA</sequence>
<proteinExistence type="predicted"/>
<dbReference type="Pfam" id="PF14361">
    <property type="entry name" value="RsbRD_N"/>
    <property type="match status" value="1"/>
</dbReference>
<dbReference type="InterPro" id="IPR025751">
    <property type="entry name" value="RsbRD_N_dom"/>
</dbReference>